<gene>
    <name evidence="3" type="ORF">SAMN04488239_12519</name>
</gene>
<dbReference type="InterPro" id="IPR050378">
    <property type="entry name" value="Metallo-dep_Hydrolases_sf"/>
</dbReference>
<dbReference type="InterPro" id="IPR032466">
    <property type="entry name" value="Metal_Hydrolase"/>
</dbReference>
<dbReference type="OrthoDB" id="9815027at2"/>
<accession>A0A1G7EE98</accession>
<dbReference type="Pfam" id="PF07969">
    <property type="entry name" value="Amidohydro_3"/>
    <property type="match status" value="1"/>
</dbReference>
<dbReference type="RefSeq" id="WP_093037461.1">
    <property type="nucleotide sequence ID" value="NZ_FMZV01000025.1"/>
</dbReference>
<dbReference type="Gene3D" id="2.30.40.10">
    <property type="entry name" value="Urease, subunit C, domain 1"/>
    <property type="match status" value="2"/>
</dbReference>
<evidence type="ECO:0000259" key="2">
    <source>
        <dbReference type="Pfam" id="PF07969"/>
    </source>
</evidence>
<dbReference type="SUPFAM" id="SSF51556">
    <property type="entry name" value="Metallo-dependent hydrolases"/>
    <property type="match status" value="1"/>
</dbReference>
<name>A0A1G7EE98_9RHOB</name>
<dbReference type="Proteomes" id="UP000199628">
    <property type="component" value="Unassembled WGS sequence"/>
</dbReference>
<dbReference type="GO" id="GO:0016810">
    <property type="term" value="F:hydrolase activity, acting on carbon-nitrogen (but not peptide) bonds"/>
    <property type="evidence" value="ECO:0007669"/>
    <property type="project" value="InterPro"/>
</dbReference>
<dbReference type="InterPro" id="IPR011059">
    <property type="entry name" value="Metal-dep_hydrolase_composite"/>
</dbReference>
<dbReference type="PANTHER" id="PTHR11647:SF1">
    <property type="entry name" value="COLLAPSIN RESPONSE MEDIATOR PROTEIN"/>
    <property type="match status" value="1"/>
</dbReference>
<dbReference type="InterPro" id="IPR013108">
    <property type="entry name" value="Amidohydro_3"/>
</dbReference>
<dbReference type="AlphaFoldDB" id="A0A1G7EE98"/>
<dbReference type="NCBIfam" id="NF006560">
    <property type="entry name" value="PRK09061.1"/>
    <property type="match status" value="1"/>
</dbReference>
<evidence type="ECO:0000256" key="1">
    <source>
        <dbReference type="SAM" id="SignalP"/>
    </source>
</evidence>
<evidence type="ECO:0000313" key="3">
    <source>
        <dbReference type="EMBL" id="SDE61972.1"/>
    </source>
</evidence>
<sequence length="517" mass="55754">MILRIFALATALLSSSSTLTLAQSYDLVIKNGRVMDPETGFDRVANVGVVDGTISAITEEDISGSKEIDASGLVVAPGFIDMHNHVGGLPFGQKQALRDGVTTQLELEAGAYPISLYYERLEGKSKTNYGASVSVLGIRESVMNPDYNSKYGSYLLDGGLTEPTMDFTLDALQSRPDSDQIAEIVQRMEEGLKQGGLGFGNPVGYATANLTSQEMVEMHRLAGEYGSFSVMHGRFSSNLPPTTGIMSVQEALSSVAIYGGGLYVSHIHQQTLRNTPYALDMIKDARSAGIDVVAAIYPYNFGASVISADYLDPLNYGPNMGRSYEDITEQATMQPLTKERYEELIANEPTAPILFVGVEEDIMLAALADPKTLVESDAFTSVVSATGETAVGWDVAYEEVQAHPRAAGSHAKVLRLVREQDLMPLMLAVSKMTYMPAVFMERNGVPQMAKKGRIQKGADADITIFDPENVADMATEKRGGLASEGIPYVIVNGSIVVDDSRVVMEVFPGQPIRGDLN</sequence>
<proteinExistence type="predicted"/>
<organism evidence="3 4">
    <name type="scientific">Ruegeria marina</name>
    <dbReference type="NCBI Taxonomy" id="639004"/>
    <lineage>
        <taxon>Bacteria</taxon>
        <taxon>Pseudomonadati</taxon>
        <taxon>Pseudomonadota</taxon>
        <taxon>Alphaproteobacteria</taxon>
        <taxon>Rhodobacterales</taxon>
        <taxon>Roseobacteraceae</taxon>
        <taxon>Ruegeria</taxon>
    </lineage>
</organism>
<feature type="chain" id="PRO_5011449368" evidence="1">
    <location>
        <begin position="23"/>
        <end position="517"/>
    </location>
</feature>
<dbReference type="Gene3D" id="3.20.20.140">
    <property type="entry name" value="Metal-dependent hydrolases"/>
    <property type="match status" value="1"/>
</dbReference>
<protein>
    <submittedName>
        <fullName evidence="3">N-acyl-D-glutamate deacylase</fullName>
    </submittedName>
</protein>
<dbReference type="PANTHER" id="PTHR11647">
    <property type="entry name" value="HYDRANTOINASE/DIHYDROPYRIMIDINASE FAMILY MEMBER"/>
    <property type="match status" value="1"/>
</dbReference>
<feature type="domain" description="Amidohydrolase 3" evidence="2">
    <location>
        <begin position="249"/>
        <end position="497"/>
    </location>
</feature>
<feature type="signal peptide" evidence="1">
    <location>
        <begin position="1"/>
        <end position="22"/>
    </location>
</feature>
<evidence type="ECO:0000313" key="4">
    <source>
        <dbReference type="Proteomes" id="UP000199628"/>
    </source>
</evidence>
<reference evidence="4" key="1">
    <citation type="submission" date="2016-10" db="EMBL/GenBank/DDBJ databases">
        <authorList>
            <person name="Varghese N."/>
            <person name="Submissions S."/>
        </authorList>
    </citation>
    <scope>NUCLEOTIDE SEQUENCE [LARGE SCALE GENOMIC DNA]</scope>
    <source>
        <strain evidence="4">CGMCC 1.9108</strain>
    </source>
</reference>
<dbReference type="SUPFAM" id="SSF51338">
    <property type="entry name" value="Composite domain of metallo-dependent hydrolases"/>
    <property type="match status" value="1"/>
</dbReference>
<dbReference type="STRING" id="639004.SAMN04488239_12519"/>
<keyword evidence="4" id="KW-1185">Reference proteome</keyword>
<keyword evidence="1" id="KW-0732">Signal</keyword>
<dbReference type="EMBL" id="FMZV01000025">
    <property type="protein sequence ID" value="SDE61972.1"/>
    <property type="molecule type" value="Genomic_DNA"/>
</dbReference>